<evidence type="ECO:0000259" key="3">
    <source>
        <dbReference type="Pfam" id="PF01370"/>
    </source>
</evidence>
<dbReference type="GO" id="GO:0016616">
    <property type="term" value="F:oxidoreductase activity, acting on the CH-OH group of donors, NAD or NADP as acceptor"/>
    <property type="evidence" value="ECO:0007669"/>
    <property type="project" value="TreeGrafter"/>
</dbReference>
<feature type="domain" description="NAD-dependent epimerase/dehydratase" evidence="3">
    <location>
        <begin position="5"/>
        <end position="251"/>
    </location>
</feature>
<dbReference type="InterPro" id="IPR050425">
    <property type="entry name" value="NAD(P)_dehydrat-like"/>
</dbReference>
<keyword evidence="5" id="KW-1185">Reference proteome</keyword>
<dbReference type="EMBL" id="SEOQ01001423">
    <property type="protein sequence ID" value="TFY51856.1"/>
    <property type="molecule type" value="Genomic_DNA"/>
</dbReference>
<protein>
    <recommendedName>
        <fullName evidence="3">NAD-dependent epimerase/dehydratase domain-containing protein</fullName>
    </recommendedName>
</protein>
<evidence type="ECO:0000313" key="4">
    <source>
        <dbReference type="EMBL" id="TFY51856.1"/>
    </source>
</evidence>
<sequence>MDQLVVVTGASGFVGSHLVVALLKGGYRVRLLARGERAKLLERTVVQRHNRAELFTITDIATDDLGPAFQGASAIFHVATPLAGRADVRTALESAVRGTLNVLEYSAKQNITKVVLTGSTASCRTPGVNDIWTGKVYTEEDWGHVTEEQVLDGSRDAMWIYSATKILAERAAWDFAERHHEVDITSLNFPFIYGPFADGFPTPQPSALGANRLLYQLIVGEKDRPLPLQLPPSFCDVRDVATAHIRALQIPLAKDVQSKRILVSGGYFLWKDAVDYLQEVRPQLSERLPSTKNAPTPPGSPSIISNSRAEAVLGFSSYIDWKRTLVETIDDLLRAEKLWASGTAKA</sequence>
<dbReference type="Pfam" id="PF01370">
    <property type="entry name" value="Epimerase"/>
    <property type="match status" value="1"/>
</dbReference>
<proteinExistence type="inferred from homology"/>
<comment type="caution">
    <text evidence="4">The sequence shown here is derived from an EMBL/GenBank/DDBJ whole genome shotgun (WGS) entry which is preliminary data.</text>
</comment>
<evidence type="ECO:0000256" key="2">
    <source>
        <dbReference type="ARBA" id="ARBA00023445"/>
    </source>
</evidence>
<dbReference type="PANTHER" id="PTHR10366:SF564">
    <property type="entry name" value="STEROL-4-ALPHA-CARBOXYLATE 3-DEHYDROGENASE, DECARBOXYLATING"/>
    <property type="match status" value="1"/>
</dbReference>
<dbReference type="InterPro" id="IPR036291">
    <property type="entry name" value="NAD(P)-bd_dom_sf"/>
</dbReference>
<accession>A0A4Y9XP24</accession>
<dbReference type="InterPro" id="IPR001509">
    <property type="entry name" value="Epimerase_deHydtase"/>
</dbReference>
<evidence type="ECO:0000256" key="1">
    <source>
        <dbReference type="ARBA" id="ARBA00023002"/>
    </source>
</evidence>
<comment type="similarity">
    <text evidence="2">Belongs to the NAD(P)-dependent epimerase/dehydratase family. Dihydroflavonol-4-reductase subfamily.</text>
</comment>
<evidence type="ECO:0000313" key="5">
    <source>
        <dbReference type="Proteomes" id="UP000298327"/>
    </source>
</evidence>
<dbReference type="Gene3D" id="3.40.50.720">
    <property type="entry name" value="NAD(P)-binding Rossmann-like Domain"/>
    <property type="match status" value="1"/>
</dbReference>
<organism evidence="4 5">
    <name type="scientific">Dentipellis fragilis</name>
    <dbReference type="NCBI Taxonomy" id="205917"/>
    <lineage>
        <taxon>Eukaryota</taxon>
        <taxon>Fungi</taxon>
        <taxon>Dikarya</taxon>
        <taxon>Basidiomycota</taxon>
        <taxon>Agaricomycotina</taxon>
        <taxon>Agaricomycetes</taxon>
        <taxon>Russulales</taxon>
        <taxon>Hericiaceae</taxon>
        <taxon>Dentipellis</taxon>
    </lineage>
</organism>
<name>A0A4Y9XP24_9AGAM</name>
<dbReference type="STRING" id="205917.A0A4Y9XP24"/>
<dbReference type="PANTHER" id="PTHR10366">
    <property type="entry name" value="NAD DEPENDENT EPIMERASE/DEHYDRATASE"/>
    <property type="match status" value="1"/>
</dbReference>
<dbReference type="SUPFAM" id="SSF51735">
    <property type="entry name" value="NAD(P)-binding Rossmann-fold domains"/>
    <property type="match status" value="1"/>
</dbReference>
<gene>
    <name evidence="4" type="ORF">EVG20_g10809</name>
</gene>
<dbReference type="OrthoDB" id="2735536at2759"/>
<keyword evidence="1" id="KW-0560">Oxidoreductase</keyword>
<dbReference type="AlphaFoldDB" id="A0A4Y9XP24"/>
<reference evidence="4 5" key="1">
    <citation type="submission" date="2019-02" db="EMBL/GenBank/DDBJ databases">
        <title>Genome sequencing of the rare red list fungi Dentipellis fragilis.</title>
        <authorList>
            <person name="Buettner E."/>
            <person name="Kellner H."/>
        </authorList>
    </citation>
    <scope>NUCLEOTIDE SEQUENCE [LARGE SCALE GENOMIC DNA]</scope>
    <source>
        <strain evidence="4 5">DSM 105465</strain>
    </source>
</reference>
<dbReference type="Proteomes" id="UP000298327">
    <property type="component" value="Unassembled WGS sequence"/>
</dbReference>